<reference evidence="2" key="1">
    <citation type="submission" date="2015-04" db="EMBL/GenBank/DDBJ databases">
        <title>The genome sequence of the plant pathogenic Rhizarian Plasmodiophora brassicae reveals insights in its biotrophic life cycle and the origin of chitin synthesis.</title>
        <authorList>
            <person name="Schwelm A."/>
            <person name="Fogelqvist J."/>
            <person name="Knaust A."/>
            <person name="Julke S."/>
            <person name="Lilja T."/>
            <person name="Dhandapani V."/>
            <person name="Bonilla-Rosso G."/>
            <person name="Karlsson M."/>
            <person name="Shevchenko A."/>
            <person name="Choi S.R."/>
            <person name="Kim H.G."/>
            <person name="Park J.Y."/>
            <person name="Lim Y.P."/>
            <person name="Ludwig-Muller J."/>
            <person name="Dixelius C."/>
        </authorList>
    </citation>
    <scope>NUCLEOTIDE SEQUENCE</scope>
    <source>
        <tissue evidence="2">Potato root galls</tissue>
    </source>
</reference>
<feature type="region of interest" description="Disordered" evidence="1">
    <location>
        <begin position="165"/>
        <end position="187"/>
    </location>
</feature>
<evidence type="ECO:0000256" key="1">
    <source>
        <dbReference type="SAM" id="MobiDB-lite"/>
    </source>
</evidence>
<proteinExistence type="predicted"/>
<dbReference type="AlphaFoldDB" id="A0A0H5QH69"/>
<sequence>MASSKWDALSKPKNKKHRAKGAKLPGTPFFEAGPIVSLDKLDHPKPKAARRASKMNVSEIQTENRDPYASIHDIDVGKSITGTSTEGTSNEEGRSGKDSSQYQQEGIERAKAISNAMSLSVDTFSDTMSPRSLDALDRRDENSSFSFVTDGENTEQFVANAGRHLRRSDPSTGTSVASEDLQDVSFPAQDRRSALNAGKLNGAKESCVGETITYATMPDEHVAESAEMLDHNRSRSDGFHLGLSLSYTSGSASTTPTDVPVNCSVRQSPIEPMTPVKIASAKVTPLNNSLASNPRIVEPVHFAAKSTESLPPSCPKEKRDESIILADNYKISKKEVSEIDVSWHRVQPPSSEGLFVHESSPAPEEYKPFTNDLLKPLLTSTQISYEIEDEPEAKWSVKSMFCFAWCWPF</sequence>
<dbReference type="EMBL" id="HACM01000555">
    <property type="protein sequence ID" value="CRZ00997.1"/>
    <property type="molecule type" value="Transcribed_RNA"/>
</dbReference>
<feature type="compositionally biased region" description="Low complexity" evidence="1">
    <location>
        <begin position="79"/>
        <end position="90"/>
    </location>
</feature>
<name>A0A0H5QH69_9EUKA</name>
<protein>
    <submittedName>
        <fullName evidence="2">Uncharacterized protein</fullName>
    </submittedName>
</protein>
<evidence type="ECO:0000313" key="2">
    <source>
        <dbReference type="EMBL" id="CRZ00997.1"/>
    </source>
</evidence>
<accession>A0A0H5QH69</accession>
<organism evidence="2">
    <name type="scientific">Spongospora subterranea</name>
    <dbReference type="NCBI Taxonomy" id="70186"/>
    <lineage>
        <taxon>Eukaryota</taxon>
        <taxon>Sar</taxon>
        <taxon>Rhizaria</taxon>
        <taxon>Endomyxa</taxon>
        <taxon>Phytomyxea</taxon>
        <taxon>Plasmodiophorida</taxon>
        <taxon>Plasmodiophoridae</taxon>
        <taxon>Spongospora</taxon>
    </lineage>
</organism>
<feature type="compositionally biased region" description="Basic and acidic residues" evidence="1">
    <location>
        <begin position="62"/>
        <end position="76"/>
    </location>
</feature>
<feature type="region of interest" description="Disordered" evidence="1">
    <location>
        <begin position="1"/>
        <end position="114"/>
    </location>
</feature>
<feature type="compositionally biased region" description="Basic residues" evidence="1">
    <location>
        <begin position="12"/>
        <end position="21"/>
    </location>
</feature>